<comment type="caution">
    <text evidence="1">The sequence shown here is derived from an EMBL/GenBank/DDBJ whole genome shotgun (WGS) entry which is preliminary data.</text>
</comment>
<evidence type="ECO:0000313" key="2">
    <source>
        <dbReference type="Proteomes" id="UP001497602"/>
    </source>
</evidence>
<reference evidence="1 2" key="1">
    <citation type="submission" date="2024-05" db="EMBL/GenBank/DDBJ databases">
        <authorList>
            <person name="Duchaud E."/>
        </authorList>
    </citation>
    <scope>NUCLEOTIDE SEQUENCE [LARGE SCALE GENOMIC DNA]</scope>
    <source>
        <strain evidence="1">Ena-SAMPLE-TAB-13-05-2024-13:56:06:370-140305</strain>
    </source>
</reference>
<organism evidence="1 2">
    <name type="scientific">Tenacibaculum vairaonense</name>
    <dbReference type="NCBI Taxonomy" id="3137860"/>
    <lineage>
        <taxon>Bacteria</taxon>
        <taxon>Pseudomonadati</taxon>
        <taxon>Bacteroidota</taxon>
        <taxon>Flavobacteriia</taxon>
        <taxon>Flavobacteriales</taxon>
        <taxon>Flavobacteriaceae</taxon>
        <taxon>Tenacibaculum</taxon>
    </lineage>
</organism>
<protein>
    <submittedName>
        <fullName evidence="1">Uncharacterized protein</fullName>
    </submittedName>
</protein>
<proteinExistence type="predicted"/>
<keyword evidence="2" id="KW-1185">Reference proteome</keyword>
<dbReference type="Proteomes" id="UP001497602">
    <property type="component" value="Unassembled WGS sequence"/>
</dbReference>
<sequence length="95" mass="11083">MFFKKTKKVKKENQEKLLRFPKIDVLEHRIDQVNDALNLKRAFFAENLNRTRLKIFFNDHSGLQKVETSVWTISKKAITLKNNTVIPLSDIVAVA</sequence>
<gene>
    <name evidence="1" type="ORF">T190115A13A_120030</name>
</gene>
<dbReference type="EMBL" id="CAXJRC010000003">
    <property type="protein sequence ID" value="CAL2105035.1"/>
    <property type="molecule type" value="Genomic_DNA"/>
</dbReference>
<accession>A0ABM9PHF2</accession>
<evidence type="ECO:0000313" key="1">
    <source>
        <dbReference type="EMBL" id="CAL2105035.1"/>
    </source>
</evidence>
<name>A0ABM9PHF2_9FLAO</name>
<dbReference type="RefSeq" id="WP_348746960.1">
    <property type="nucleotide sequence ID" value="NZ_OZ038525.1"/>
</dbReference>